<sequence length="255" mass="28177">MTNDQVWQPLRAELARWINANRSVRFWLRDDDAVKPTPALERLLTLGQEQKVPLTLAVVPLYAGDALAGRLAGEEGISVAVHGWSHENHASSSDKKQELGAHRPQSVVLGELRDGYSQLKARFKGQFVPVLVPPWNRIDSLLLPELPGLGFEALSVFGAAEAKHSAFLPVINTHVDLIDWHGTRGCRDHGELVRAIVEELQQRFDGSNGPVGLLTHHLVHDASAWDFLKTLFAVVAEAPGGRWVSIRELLGRQTL</sequence>
<dbReference type="Proteomes" id="UP000241764">
    <property type="component" value="Unassembled WGS sequence"/>
</dbReference>
<dbReference type="CDD" id="cd10928">
    <property type="entry name" value="CE4_u4"/>
    <property type="match status" value="1"/>
</dbReference>
<dbReference type="EMBL" id="PGGM01000011">
    <property type="protein sequence ID" value="PSH61859.1"/>
    <property type="molecule type" value="Genomic_DNA"/>
</dbReference>
<comment type="caution">
    <text evidence="1">The sequence shown here is derived from an EMBL/GenBank/DDBJ whole genome shotgun (WGS) entry which is preliminary data.</text>
</comment>
<keyword evidence="2" id="KW-1185">Reference proteome</keyword>
<reference evidence="2" key="1">
    <citation type="submission" date="2017-11" db="EMBL/GenBank/DDBJ databases">
        <authorList>
            <person name="Kuznetsova I."/>
            <person name="Sazanova A."/>
            <person name="Chirak E."/>
            <person name="Safronova V."/>
            <person name="Willems A."/>
        </authorList>
    </citation>
    <scope>NUCLEOTIDE SEQUENCE [LARGE SCALE GENOMIC DNA]</scope>
    <source>
        <strain evidence="2">CCBAU 03422</strain>
    </source>
</reference>
<dbReference type="GO" id="GO:0005975">
    <property type="term" value="P:carbohydrate metabolic process"/>
    <property type="evidence" value="ECO:0007669"/>
    <property type="project" value="InterPro"/>
</dbReference>
<dbReference type="Gene3D" id="3.20.20.370">
    <property type="entry name" value="Glycoside hydrolase/deacetylase"/>
    <property type="match status" value="1"/>
</dbReference>
<organism evidence="1 2">
    <name type="scientific">Phyllobacterium sophorae</name>
    <dbReference type="NCBI Taxonomy" id="1520277"/>
    <lineage>
        <taxon>Bacteria</taxon>
        <taxon>Pseudomonadati</taxon>
        <taxon>Pseudomonadota</taxon>
        <taxon>Alphaproteobacteria</taxon>
        <taxon>Hyphomicrobiales</taxon>
        <taxon>Phyllobacteriaceae</taxon>
        <taxon>Phyllobacterium</taxon>
    </lineage>
</organism>
<dbReference type="InterPro" id="IPR049591">
    <property type="entry name" value="CE4_u4-like"/>
</dbReference>
<dbReference type="InterPro" id="IPR011330">
    <property type="entry name" value="Glyco_hydro/deAcase_b/a-brl"/>
</dbReference>
<dbReference type="OrthoDB" id="6086702at2"/>
<dbReference type="RefSeq" id="WP_106666033.1">
    <property type="nucleotide sequence ID" value="NZ_PGGM01000011.1"/>
</dbReference>
<dbReference type="AlphaFoldDB" id="A0A2P7B5Y8"/>
<name>A0A2P7B5Y8_9HYPH</name>
<evidence type="ECO:0000313" key="1">
    <source>
        <dbReference type="EMBL" id="PSH61859.1"/>
    </source>
</evidence>
<evidence type="ECO:0000313" key="2">
    <source>
        <dbReference type="Proteomes" id="UP000241764"/>
    </source>
</evidence>
<dbReference type="SUPFAM" id="SSF88713">
    <property type="entry name" value="Glycoside hydrolase/deacetylase"/>
    <property type="match status" value="1"/>
</dbReference>
<accession>A0A2P7B5Y8</accession>
<gene>
    <name evidence="1" type="ORF">CU103_21285</name>
</gene>
<proteinExistence type="predicted"/>
<protein>
    <submittedName>
        <fullName evidence="1">Polysaccharide deacetylase</fullName>
    </submittedName>
</protein>